<evidence type="ECO:0000256" key="5">
    <source>
        <dbReference type="ARBA" id="ARBA00022989"/>
    </source>
</evidence>
<feature type="transmembrane region" description="Helical" evidence="7">
    <location>
        <begin position="60"/>
        <end position="84"/>
    </location>
</feature>
<feature type="transmembrane region" description="Helical" evidence="7">
    <location>
        <begin position="301"/>
        <end position="321"/>
    </location>
</feature>
<evidence type="ECO:0000256" key="3">
    <source>
        <dbReference type="ARBA" id="ARBA00022475"/>
    </source>
</evidence>
<sequence length="504" mass="56124">MNRDKQYNKWLETSHLTQDLKSHSISGGFNTVAGQILSFGINILSTVILARLLVPGDYGLVAMVTTITGFITVFKDLGLSSAVIQTKELKDDQVNSIFWISVGVSFVIALIVSLLAPLLVAFYQEDRLLNMTLVFAASIFVTGFSLQHNALMKRQMRFKTLSRIQIFSTVASLLTGMFLAWKGFGYWSIVAISVSNPIYSTISLWFVCDWRPRLGFNSKGIKTLVSFGAGLTGFDLVNYFSRNMDNVLIGKFSGSSALGMYSKAYQLLLLPITQLRDPLNAVALPALSNLQNDKWKYNHYFCRYLFTLAFFSMPIVIYFAIFSNEIIFIVLGQKWIAASSIFKLLAISAFIQPVASTQGLLLITTGKARKYFYLGIINSTLVVAGFCVGINWGTTGIAISYAIVTYALFIPLLLYSLKDSHLSIFQFLEEILLPAVFALISGAGMFFVRANLEGGNSFVICIIGFFVGAIIYIGLWFLTNFTRKKINRILEIGQFLIKKNKLKA</sequence>
<feature type="transmembrane region" description="Helical" evidence="7">
    <location>
        <begin position="454"/>
        <end position="478"/>
    </location>
</feature>
<dbReference type="PANTHER" id="PTHR30250">
    <property type="entry name" value="PST FAMILY PREDICTED COLANIC ACID TRANSPORTER"/>
    <property type="match status" value="1"/>
</dbReference>
<feature type="transmembrane region" description="Helical" evidence="7">
    <location>
        <begin position="96"/>
        <end position="122"/>
    </location>
</feature>
<dbReference type="EMBL" id="CP024091">
    <property type="protein sequence ID" value="ATP56612.1"/>
    <property type="molecule type" value="Genomic_DNA"/>
</dbReference>
<keyword evidence="9" id="KW-1185">Reference proteome</keyword>
<dbReference type="PANTHER" id="PTHR30250:SF10">
    <property type="entry name" value="LIPOPOLYSACCHARIDE BIOSYNTHESIS PROTEIN WZXC"/>
    <property type="match status" value="1"/>
</dbReference>
<dbReference type="GO" id="GO:0005886">
    <property type="term" value="C:plasma membrane"/>
    <property type="evidence" value="ECO:0007669"/>
    <property type="project" value="UniProtKB-SubCell"/>
</dbReference>
<feature type="transmembrane region" description="Helical" evidence="7">
    <location>
        <begin position="187"/>
        <end position="208"/>
    </location>
</feature>
<evidence type="ECO:0000256" key="1">
    <source>
        <dbReference type="ARBA" id="ARBA00004651"/>
    </source>
</evidence>
<dbReference type="KEGG" id="pgs:CPT03_09055"/>
<keyword evidence="4 7" id="KW-0812">Transmembrane</keyword>
<gene>
    <name evidence="8" type="ORF">CPT03_09055</name>
</gene>
<evidence type="ECO:0000256" key="7">
    <source>
        <dbReference type="SAM" id="Phobius"/>
    </source>
</evidence>
<proteinExistence type="inferred from homology"/>
<protein>
    <submittedName>
        <fullName evidence="8">Lipopolysaccharide biosynthesis protein</fullName>
    </submittedName>
</protein>
<comment type="subcellular location">
    <subcellularLocation>
        <location evidence="1">Cell membrane</location>
        <topology evidence="1">Multi-pass membrane protein</topology>
    </subcellularLocation>
</comment>
<evidence type="ECO:0000313" key="8">
    <source>
        <dbReference type="EMBL" id="ATP56612.1"/>
    </source>
</evidence>
<organism evidence="8 9">
    <name type="scientific">Pedobacter ginsengisoli</name>
    <dbReference type="NCBI Taxonomy" id="363852"/>
    <lineage>
        <taxon>Bacteria</taxon>
        <taxon>Pseudomonadati</taxon>
        <taxon>Bacteroidota</taxon>
        <taxon>Sphingobacteriia</taxon>
        <taxon>Sphingobacteriales</taxon>
        <taxon>Sphingobacteriaceae</taxon>
        <taxon>Pedobacter</taxon>
    </lineage>
</organism>
<keyword evidence="5 7" id="KW-1133">Transmembrane helix</keyword>
<feature type="transmembrane region" description="Helical" evidence="7">
    <location>
        <begin position="427"/>
        <end position="448"/>
    </location>
</feature>
<comment type="similarity">
    <text evidence="2">Belongs to the polysaccharide synthase family.</text>
</comment>
<dbReference type="Proteomes" id="UP000223749">
    <property type="component" value="Chromosome"/>
</dbReference>
<accession>A0A2D1U4T9</accession>
<keyword evidence="6 7" id="KW-0472">Membrane</keyword>
<feature type="transmembrane region" description="Helical" evidence="7">
    <location>
        <begin position="164"/>
        <end position="181"/>
    </location>
</feature>
<dbReference type="Pfam" id="PF13440">
    <property type="entry name" value="Polysacc_synt_3"/>
    <property type="match status" value="1"/>
</dbReference>
<dbReference type="AlphaFoldDB" id="A0A2D1U4T9"/>
<feature type="transmembrane region" description="Helical" evidence="7">
    <location>
        <begin position="32"/>
        <end position="54"/>
    </location>
</feature>
<dbReference type="RefSeq" id="WP_099438553.1">
    <property type="nucleotide sequence ID" value="NZ_CP024091.1"/>
</dbReference>
<name>A0A2D1U4T9_9SPHI</name>
<evidence type="ECO:0000256" key="4">
    <source>
        <dbReference type="ARBA" id="ARBA00022692"/>
    </source>
</evidence>
<dbReference type="InterPro" id="IPR050833">
    <property type="entry name" value="Poly_Biosynth_Transport"/>
</dbReference>
<dbReference type="OrthoDB" id="9770347at2"/>
<evidence type="ECO:0000256" key="6">
    <source>
        <dbReference type="ARBA" id="ARBA00023136"/>
    </source>
</evidence>
<evidence type="ECO:0000313" key="9">
    <source>
        <dbReference type="Proteomes" id="UP000223749"/>
    </source>
</evidence>
<dbReference type="CDD" id="cd13127">
    <property type="entry name" value="MATE_tuaB_like"/>
    <property type="match status" value="1"/>
</dbReference>
<evidence type="ECO:0000256" key="2">
    <source>
        <dbReference type="ARBA" id="ARBA00007430"/>
    </source>
</evidence>
<feature type="transmembrane region" description="Helical" evidence="7">
    <location>
        <begin position="128"/>
        <end position="152"/>
    </location>
</feature>
<reference evidence="8 9" key="1">
    <citation type="submission" date="2017-10" db="EMBL/GenBank/DDBJ databases">
        <title>Whole genome of Pedobacter ginsengisoli T01R-27 isolated from tomato rhizosphere.</title>
        <authorList>
            <person name="Weon H.-Y."/>
            <person name="Lee S.A."/>
            <person name="Sang M.K."/>
            <person name="Song J."/>
        </authorList>
    </citation>
    <scope>NUCLEOTIDE SEQUENCE [LARGE SCALE GENOMIC DNA]</scope>
    <source>
        <strain evidence="8 9">T01R-27</strain>
    </source>
</reference>
<keyword evidence="3" id="KW-1003">Cell membrane</keyword>
<feature type="transmembrane region" description="Helical" evidence="7">
    <location>
        <begin position="371"/>
        <end position="392"/>
    </location>
</feature>
<feature type="transmembrane region" description="Helical" evidence="7">
    <location>
        <begin position="398"/>
        <end position="415"/>
    </location>
</feature>